<protein>
    <submittedName>
        <fullName evidence="3">17862_t:CDS:1</fullName>
    </submittedName>
</protein>
<reference evidence="3" key="1">
    <citation type="submission" date="2022-08" db="EMBL/GenBank/DDBJ databases">
        <authorList>
            <person name="Kallberg Y."/>
            <person name="Tangrot J."/>
            <person name="Rosling A."/>
        </authorList>
    </citation>
    <scope>NUCLEOTIDE SEQUENCE</scope>
    <source>
        <strain evidence="3">Wild A</strain>
    </source>
</reference>
<dbReference type="AlphaFoldDB" id="A0A9W4X1B8"/>
<evidence type="ECO:0000259" key="2">
    <source>
        <dbReference type="Pfam" id="PF13837"/>
    </source>
</evidence>
<comment type="caution">
    <text evidence="3">The sequence shown here is derived from an EMBL/GenBank/DDBJ whole genome shotgun (WGS) entry which is preliminary data.</text>
</comment>
<accession>A0A9W4X1B8</accession>
<dbReference type="Pfam" id="PF13837">
    <property type="entry name" value="Myb_DNA-bind_4"/>
    <property type="match status" value="1"/>
</dbReference>
<feature type="domain" description="Myb/SANT-like DNA-binding" evidence="2">
    <location>
        <begin position="57"/>
        <end position="155"/>
    </location>
</feature>
<feature type="non-terminal residue" evidence="3">
    <location>
        <position position="1"/>
    </location>
</feature>
<dbReference type="Proteomes" id="UP001153678">
    <property type="component" value="Unassembled WGS sequence"/>
</dbReference>
<feature type="compositionally biased region" description="Polar residues" evidence="1">
    <location>
        <begin position="20"/>
        <end position="58"/>
    </location>
</feature>
<organism evidence="3 4">
    <name type="scientific">Funneliformis geosporum</name>
    <dbReference type="NCBI Taxonomy" id="1117311"/>
    <lineage>
        <taxon>Eukaryota</taxon>
        <taxon>Fungi</taxon>
        <taxon>Fungi incertae sedis</taxon>
        <taxon>Mucoromycota</taxon>
        <taxon>Glomeromycotina</taxon>
        <taxon>Glomeromycetes</taxon>
        <taxon>Glomerales</taxon>
        <taxon>Glomeraceae</taxon>
        <taxon>Funneliformis</taxon>
    </lineage>
</organism>
<keyword evidence="4" id="KW-1185">Reference proteome</keyword>
<proteinExistence type="predicted"/>
<evidence type="ECO:0000313" key="3">
    <source>
        <dbReference type="EMBL" id="CAI2200704.1"/>
    </source>
</evidence>
<evidence type="ECO:0000256" key="1">
    <source>
        <dbReference type="SAM" id="MobiDB-lite"/>
    </source>
</evidence>
<name>A0A9W4X1B8_9GLOM</name>
<feature type="non-terminal residue" evidence="3">
    <location>
        <position position="160"/>
    </location>
</feature>
<evidence type="ECO:0000313" key="4">
    <source>
        <dbReference type="Proteomes" id="UP001153678"/>
    </source>
</evidence>
<sequence>VEPSPTPVSTPNSLVVEPSFTPSSADISSLPLNKSNKRSSVTPFFDTSGSPSSKSVNRWSSSEVRMLIEQVGKHQHSLQQVKDPREKGRIWNRIISIIQNSDLASSALKNHTKASIQQKGDSLLQKYRDIKDRIISTGEEAVQNDWEFFNDMDKYLSKDP</sequence>
<dbReference type="InterPro" id="IPR044822">
    <property type="entry name" value="Myb_DNA-bind_4"/>
</dbReference>
<dbReference type="EMBL" id="CAMKVN010025159">
    <property type="protein sequence ID" value="CAI2200704.1"/>
    <property type="molecule type" value="Genomic_DNA"/>
</dbReference>
<feature type="region of interest" description="Disordered" evidence="1">
    <location>
        <begin position="1"/>
        <end position="58"/>
    </location>
</feature>
<dbReference type="OrthoDB" id="2377626at2759"/>
<gene>
    <name evidence="3" type="ORF">FWILDA_LOCUS19699</name>
</gene>